<dbReference type="GO" id="GO:0001731">
    <property type="term" value="P:formation of translation preinitiation complex"/>
    <property type="evidence" value="ECO:0007669"/>
    <property type="project" value="TreeGrafter"/>
</dbReference>
<dbReference type="InterPro" id="IPR048517">
    <property type="entry name" value="DENR_N"/>
</dbReference>
<dbReference type="GO" id="GO:0003729">
    <property type="term" value="F:mRNA binding"/>
    <property type="evidence" value="ECO:0007669"/>
    <property type="project" value="TreeGrafter"/>
</dbReference>
<dbReference type="InterPro" id="IPR050318">
    <property type="entry name" value="DENR/SUI1_TIF"/>
</dbReference>
<dbReference type="PANTHER" id="PTHR12789:SF0">
    <property type="entry name" value="DENSITY-REGULATED PROTEIN"/>
    <property type="match status" value="1"/>
</dbReference>
<feature type="region of interest" description="Disordered" evidence="1">
    <location>
        <begin position="19"/>
        <end position="58"/>
    </location>
</feature>
<dbReference type="Pfam" id="PF21023">
    <property type="entry name" value="DENR_N"/>
    <property type="match status" value="1"/>
</dbReference>
<proteinExistence type="predicted"/>
<dbReference type="EMBL" id="JAACNO010000608">
    <property type="protein sequence ID" value="KAF4146479.1"/>
    <property type="molecule type" value="Genomic_DNA"/>
</dbReference>
<dbReference type="AlphaFoldDB" id="A0A8S9V5J5"/>
<evidence type="ECO:0000313" key="4">
    <source>
        <dbReference type="Proteomes" id="UP000704712"/>
    </source>
</evidence>
<feature type="domain" description="DENR N-terminal" evidence="2">
    <location>
        <begin position="109"/>
        <end position="142"/>
    </location>
</feature>
<accession>A0A8S9V5J5</accession>
<sequence>MSPHRERLTRFYKKTRDEVVIGAGEEKYGPKPTDDETFDTAAHSKEETEVAPTPLDSEITTDFDFQRLLAFYQNQEVRPEPGDSAEENDNDDDESEEEEDDGQPKMRHVVYCLIGTVPPEYCEYGTMFNECKPWLAETCPDLMPTKYNRTVVELLSRLLTVWKALPTKWKR</sequence>
<evidence type="ECO:0000313" key="3">
    <source>
        <dbReference type="EMBL" id="KAF4146479.1"/>
    </source>
</evidence>
<protein>
    <recommendedName>
        <fullName evidence="2">DENR N-terminal domain-containing protein</fullName>
    </recommendedName>
</protein>
<dbReference type="PANTHER" id="PTHR12789">
    <property type="entry name" value="DENSITY-REGULATED PROTEIN HOMOLOG"/>
    <property type="match status" value="1"/>
</dbReference>
<gene>
    <name evidence="3" type="ORF">GN958_ATG04344</name>
</gene>
<dbReference type="GO" id="GO:0002188">
    <property type="term" value="P:translation reinitiation"/>
    <property type="evidence" value="ECO:0007669"/>
    <property type="project" value="TreeGrafter"/>
</dbReference>
<evidence type="ECO:0000256" key="1">
    <source>
        <dbReference type="SAM" id="MobiDB-lite"/>
    </source>
</evidence>
<reference evidence="3" key="1">
    <citation type="submission" date="2020-03" db="EMBL/GenBank/DDBJ databases">
        <title>Hybrid Assembly of Korean Phytophthora infestans isolates.</title>
        <authorList>
            <person name="Prokchorchik M."/>
            <person name="Lee Y."/>
            <person name="Seo J."/>
            <person name="Cho J.-H."/>
            <person name="Park Y.-E."/>
            <person name="Jang D.-C."/>
            <person name="Im J.-S."/>
            <person name="Choi J.-G."/>
            <person name="Park H.-J."/>
            <person name="Lee G.-B."/>
            <person name="Lee Y.-G."/>
            <person name="Hong S.-Y."/>
            <person name="Cho K."/>
            <person name="Sohn K.H."/>
        </authorList>
    </citation>
    <scope>NUCLEOTIDE SEQUENCE</scope>
    <source>
        <strain evidence="3">KR_2_A2</strain>
    </source>
</reference>
<dbReference type="Proteomes" id="UP000704712">
    <property type="component" value="Unassembled WGS sequence"/>
</dbReference>
<comment type="caution">
    <text evidence="3">The sequence shown here is derived from an EMBL/GenBank/DDBJ whole genome shotgun (WGS) entry which is preliminary data.</text>
</comment>
<feature type="region of interest" description="Disordered" evidence="1">
    <location>
        <begin position="74"/>
        <end position="104"/>
    </location>
</feature>
<evidence type="ECO:0000259" key="2">
    <source>
        <dbReference type="Pfam" id="PF21023"/>
    </source>
</evidence>
<feature type="compositionally biased region" description="Basic and acidic residues" evidence="1">
    <location>
        <begin position="19"/>
        <end position="34"/>
    </location>
</feature>
<organism evidence="3 4">
    <name type="scientific">Phytophthora infestans</name>
    <name type="common">Potato late blight agent</name>
    <name type="synonym">Botrytis infestans</name>
    <dbReference type="NCBI Taxonomy" id="4787"/>
    <lineage>
        <taxon>Eukaryota</taxon>
        <taxon>Sar</taxon>
        <taxon>Stramenopiles</taxon>
        <taxon>Oomycota</taxon>
        <taxon>Peronosporomycetes</taxon>
        <taxon>Peronosporales</taxon>
        <taxon>Peronosporaceae</taxon>
        <taxon>Phytophthora</taxon>
    </lineage>
</organism>
<name>A0A8S9V5J5_PHYIN</name>
<feature type="compositionally biased region" description="Acidic residues" evidence="1">
    <location>
        <begin position="83"/>
        <end position="101"/>
    </location>
</feature>